<evidence type="ECO:0000256" key="7">
    <source>
        <dbReference type="ARBA" id="ARBA00025785"/>
    </source>
</evidence>
<evidence type="ECO:0000313" key="12">
    <source>
        <dbReference type="Proteomes" id="UP000261620"/>
    </source>
</evidence>
<evidence type="ECO:0000256" key="8">
    <source>
        <dbReference type="ARBA" id="ARBA00026106"/>
    </source>
</evidence>
<dbReference type="InterPro" id="IPR045088">
    <property type="entry name" value="ALAT1/2-like"/>
</dbReference>
<evidence type="ECO:0000256" key="1">
    <source>
        <dbReference type="ARBA" id="ARBA00001933"/>
    </source>
</evidence>
<dbReference type="PANTHER" id="PTHR11751:SF469">
    <property type="entry name" value="ALANINE TRANSAMINASE"/>
    <property type="match status" value="1"/>
</dbReference>
<dbReference type="UniPathway" id="UPA00528">
    <property type="reaction ID" value="UER00586"/>
</dbReference>
<sequence length="479" mass="53197">MSVLQEISPHVRNMKPLDYSILARRAKQTNEELRQGVKKPYQNIIEVSASDPHRGGLRPLTFVRQVLAACLYPQLINSDKLPVDVRQRAQRLLGACAGGSVGSYTATAGIAEIVQSVSDFITRRDGGIPSHPENIYISPGSHWALQVTNIFTILVNSKSSPRSGVLTPVPGYSNAVMSLTGVGAVNVPYYLDKEQGWELKVEELHRALESAKGNCKPVALYIINPGNPTGQVQSRKSIQEVIRFVSEKRLFLLVDEVYQECVSGEKSDFVSYKKVLFEMGHPYSDTVELASFHSVSNGFFGECGLRGGYVELVNVDPTVMKYIYKLFSKDSCAPVLGQVALDLMTNPPQPEDPSYPLYHLVSSEIHFLIALKTSLFMEVLNSLPGFHCPPFEGGTFAFPRLHLPPKAVHKAKEVGMQPDTFYCMRLLEEAGVFTSPGCDFHLKDGSHHIGVCIMISEEVMEELLRRLACFHIQFMKDFS</sequence>
<dbReference type="CDD" id="cd00609">
    <property type="entry name" value="AAT_like"/>
    <property type="match status" value="1"/>
</dbReference>
<reference evidence="11" key="2">
    <citation type="submission" date="2025-09" db="UniProtKB">
        <authorList>
            <consortium name="Ensembl"/>
        </authorList>
    </citation>
    <scope>IDENTIFICATION</scope>
</reference>
<reference evidence="11" key="1">
    <citation type="submission" date="2025-08" db="UniProtKB">
        <authorList>
            <consortium name="Ensembl"/>
        </authorList>
    </citation>
    <scope>IDENTIFICATION</scope>
</reference>
<dbReference type="PANTHER" id="PTHR11751">
    <property type="entry name" value="ALANINE AMINOTRANSFERASE"/>
    <property type="match status" value="1"/>
</dbReference>
<dbReference type="AlphaFoldDB" id="A0A3Q3X2E4"/>
<dbReference type="Ensembl" id="ENSMMOT00000022510.1">
    <property type="protein sequence ID" value="ENSMMOP00000022145.1"/>
    <property type="gene ID" value="ENSMMOG00000016795.1"/>
</dbReference>
<evidence type="ECO:0000256" key="5">
    <source>
        <dbReference type="ARBA" id="ARBA00022898"/>
    </source>
</evidence>
<dbReference type="SUPFAM" id="SSF53383">
    <property type="entry name" value="PLP-dependent transferases"/>
    <property type="match status" value="1"/>
</dbReference>
<keyword evidence="5" id="KW-0663">Pyridoxal phosphate</keyword>
<accession>A0A3Q3X2E4</accession>
<evidence type="ECO:0000256" key="4">
    <source>
        <dbReference type="ARBA" id="ARBA00022679"/>
    </source>
</evidence>
<comment type="pathway">
    <text evidence="6">Amino-acid degradation; L-alanine degradation via transaminase pathway; pyruvate from L-alanine: step 1/1.</text>
</comment>
<comment type="subunit">
    <text evidence="2">Homodimer.</text>
</comment>
<keyword evidence="12" id="KW-1185">Reference proteome</keyword>
<dbReference type="Proteomes" id="UP000261620">
    <property type="component" value="Unplaced"/>
</dbReference>
<dbReference type="FunFam" id="3.40.640.10:FF:000129">
    <property type="entry name" value="Alanine aminotransferase 2"/>
    <property type="match status" value="1"/>
</dbReference>
<feature type="domain" description="Aminotransferase class I/classII large" evidence="10">
    <location>
        <begin position="81"/>
        <end position="467"/>
    </location>
</feature>
<dbReference type="InterPro" id="IPR015422">
    <property type="entry name" value="PyrdxlP-dep_Trfase_small"/>
</dbReference>
<comment type="catalytic activity">
    <reaction evidence="9">
        <text>L-alanine + 2-oxoglutarate = pyruvate + L-glutamate</text>
        <dbReference type="Rhea" id="RHEA:19453"/>
        <dbReference type="ChEBI" id="CHEBI:15361"/>
        <dbReference type="ChEBI" id="CHEBI:16810"/>
        <dbReference type="ChEBI" id="CHEBI:29985"/>
        <dbReference type="ChEBI" id="CHEBI:57972"/>
        <dbReference type="EC" id="2.6.1.2"/>
    </reaction>
</comment>
<evidence type="ECO:0000256" key="9">
    <source>
        <dbReference type="ARBA" id="ARBA00047412"/>
    </source>
</evidence>
<evidence type="ECO:0000259" key="10">
    <source>
        <dbReference type="Pfam" id="PF00155"/>
    </source>
</evidence>
<dbReference type="Pfam" id="PF00155">
    <property type="entry name" value="Aminotran_1_2"/>
    <property type="match status" value="1"/>
</dbReference>
<comment type="similarity">
    <text evidence="7">Belongs to the class-I pyridoxal-phosphate-dependent aminotransferase family. Alanine aminotransferase subfamily.</text>
</comment>
<evidence type="ECO:0000256" key="6">
    <source>
        <dbReference type="ARBA" id="ARBA00025708"/>
    </source>
</evidence>
<name>A0A3Q3X2E4_MOLML</name>
<dbReference type="InterPro" id="IPR004839">
    <property type="entry name" value="Aminotransferase_I/II_large"/>
</dbReference>
<dbReference type="STRING" id="94237.ENSMMOP00000022145"/>
<protein>
    <recommendedName>
        <fullName evidence="8">alanine transaminase</fullName>
        <ecNumber evidence="8">2.6.1.2</ecNumber>
    </recommendedName>
</protein>
<dbReference type="Gene3D" id="1.10.287.1970">
    <property type="match status" value="1"/>
</dbReference>
<keyword evidence="3" id="KW-0032">Aminotransferase</keyword>
<evidence type="ECO:0000313" key="11">
    <source>
        <dbReference type="Ensembl" id="ENSMMOP00000022145.1"/>
    </source>
</evidence>
<keyword evidence="4" id="KW-0808">Transferase</keyword>
<dbReference type="Gene3D" id="3.40.640.10">
    <property type="entry name" value="Type I PLP-dependent aspartate aminotransferase-like (Major domain)"/>
    <property type="match status" value="1"/>
</dbReference>
<evidence type="ECO:0000256" key="2">
    <source>
        <dbReference type="ARBA" id="ARBA00011738"/>
    </source>
</evidence>
<dbReference type="GO" id="GO:0030170">
    <property type="term" value="F:pyridoxal phosphate binding"/>
    <property type="evidence" value="ECO:0007669"/>
    <property type="project" value="InterPro"/>
</dbReference>
<dbReference type="Gene3D" id="3.90.1150.10">
    <property type="entry name" value="Aspartate Aminotransferase, domain 1"/>
    <property type="match status" value="1"/>
</dbReference>
<evidence type="ECO:0000256" key="3">
    <source>
        <dbReference type="ARBA" id="ARBA00022576"/>
    </source>
</evidence>
<dbReference type="GO" id="GO:0004021">
    <property type="term" value="F:L-alanine:2-oxoglutarate aminotransferase activity"/>
    <property type="evidence" value="ECO:0007669"/>
    <property type="project" value="UniProtKB-EC"/>
</dbReference>
<dbReference type="InterPro" id="IPR015421">
    <property type="entry name" value="PyrdxlP-dep_Trfase_major"/>
</dbReference>
<dbReference type="GO" id="GO:0042853">
    <property type="term" value="P:L-alanine catabolic process"/>
    <property type="evidence" value="ECO:0007669"/>
    <property type="project" value="UniProtKB-UniPathway"/>
</dbReference>
<comment type="cofactor">
    <cofactor evidence="1">
        <name>pyridoxal 5'-phosphate</name>
        <dbReference type="ChEBI" id="CHEBI:597326"/>
    </cofactor>
</comment>
<proteinExistence type="inferred from homology"/>
<dbReference type="EC" id="2.6.1.2" evidence="8"/>
<dbReference type="InterPro" id="IPR015424">
    <property type="entry name" value="PyrdxlP-dep_Trfase"/>
</dbReference>
<organism evidence="11 12">
    <name type="scientific">Mola mola</name>
    <name type="common">Ocean sunfish</name>
    <name type="synonym">Tetraodon mola</name>
    <dbReference type="NCBI Taxonomy" id="94237"/>
    <lineage>
        <taxon>Eukaryota</taxon>
        <taxon>Metazoa</taxon>
        <taxon>Chordata</taxon>
        <taxon>Craniata</taxon>
        <taxon>Vertebrata</taxon>
        <taxon>Euteleostomi</taxon>
        <taxon>Actinopterygii</taxon>
        <taxon>Neopterygii</taxon>
        <taxon>Teleostei</taxon>
        <taxon>Neoteleostei</taxon>
        <taxon>Acanthomorphata</taxon>
        <taxon>Eupercaria</taxon>
        <taxon>Tetraodontiformes</taxon>
        <taxon>Molidae</taxon>
        <taxon>Mola</taxon>
    </lineage>
</organism>